<dbReference type="Proteomes" id="UP000030754">
    <property type="component" value="Unassembled WGS sequence"/>
</dbReference>
<sequence length="101" mass="11528">MVEADMGEYVGFIHQFTIGLAISCLCEKRWSGVTRQMAGLPTWRLYPFVELRERYLNSRPWKALLDCRLQLNSGAQEAEETSVRGIASGYRAAERPLPFNC</sequence>
<organism evidence="1 2">
    <name type="scientific">Eimeria necatrix</name>
    <dbReference type="NCBI Taxonomy" id="51315"/>
    <lineage>
        <taxon>Eukaryota</taxon>
        <taxon>Sar</taxon>
        <taxon>Alveolata</taxon>
        <taxon>Apicomplexa</taxon>
        <taxon>Conoidasida</taxon>
        <taxon>Coccidia</taxon>
        <taxon>Eucoccidiorida</taxon>
        <taxon>Eimeriorina</taxon>
        <taxon>Eimeriidae</taxon>
        <taxon>Eimeria</taxon>
    </lineage>
</organism>
<keyword evidence="2" id="KW-1185">Reference proteome</keyword>
<dbReference type="EMBL" id="HG723042">
    <property type="protein sequence ID" value="CDJ65025.1"/>
    <property type="molecule type" value="Genomic_DNA"/>
</dbReference>
<name>U6MTQ9_9EIME</name>
<dbReference type="AlphaFoldDB" id="U6MTQ9"/>
<dbReference type="VEuPathDB" id="ToxoDB:ENH_00003310"/>
<reference evidence="1" key="2">
    <citation type="submission" date="2013-10" db="EMBL/GenBank/DDBJ databases">
        <authorList>
            <person name="Aslett M."/>
        </authorList>
    </citation>
    <scope>NUCLEOTIDE SEQUENCE [LARGE SCALE GENOMIC DNA]</scope>
    <source>
        <strain evidence="1">Houghton</strain>
    </source>
</reference>
<evidence type="ECO:0000313" key="2">
    <source>
        <dbReference type="Proteomes" id="UP000030754"/>
    </source>
</evidence>
<evidence type="ECO:0000313" key="1">
    <source>
        <dbReference type="EMBL" id="CDJ65025.1"/>
    </source>
</evidence>
<dbReference type="RefSeq" id="XP_013433492.1">
    <property type="nucleotide sequence ID" value="XM_013578038.1"/>
</dbReference>
<protein>
    <submittedName>
        <fullName evidence="1">Uncharacterized protein</fullName>
    </submittedName>
</protein>
<gene>
    <name evidence="1" type="ORF">ENH_00003310</name>
</gene>
<proteinExistence type="predicted"/>
<reference evidence="1" key="1">
    <citation type="submission" date="2013-10" db="EMBL/GenBank/DDBJ databases">
        <title>Genomic analysis of the causative agents of coccidiosis in chickens.</title>
        <authorList>
            <person name="Reid A.J."/>
            <person name="Blake D."/>
            <person name="Billington K."/>
            <person name="Browne H."/>
            <person name="Dunn M."/>
            <person name="Hung S."/>
            <person name="Kawahara F."/>
            <person name="Miranda-Saavedra D."/>
            <person name="Mourier T."/>
            <person name="Nagra H."/>
            <person name="Otto T.D."/>
            <person name="Rawlings N."/>
            <person name="Sanchez A."/>
            <person name="Sanders M."/>
            <person name="Subramaniam C."/>
            <person name="Tay Y."/>
            <person name="Dear P."/>
            <person name="Doerig C."/>
            <person name="Gruber A."/>
            <person name="Parkinson J."/>
            <person name="Shirley M."/>
            <person name="Wan K.L."/>
            <person name="Berriman M."/>
            <person name="Tomley F."/>
            <person name="Pain A."/>
        </authorList>
    </citation>
    <scope>NUCLEOTIDE SEQUENCE [LARGE SCALE GENOMIC DNA]</scope>
    <source>
        <strain evidence="1">Houghton</strain>
    </source>
</reference>
<dbReference type="GeneID" id="25470525"/>
<accession>U6MTQ9</accession>